<dbReference type="EMBL" id="JAKNFS010000037">
    <property type="protein sequence ID" value="MCG4767241.1"/>
    <property type="molecule type" value="Genomic_DNA"/>
</dbReference>
<comment type="caution">
    <text evidence="1">The sequence shown here is derived from an EMBL/GenBank/DDBJ whole genome shotgun (WGS) entry which is preliminary data.</text>
</comment>
<protein>
    <submittedName>
        <fullName evidence="1">DUF5688 family protein</fullName>
    </submittedName>
</protein>
<dbReference type="Pfam" id="PF18941">
    <property type="entry name" value="DUF5688"/>
    <property type="match status" value="1"/>
</dbReference>
<sequence length="274" mass="32185">MLDRKIVINELRKRGYIAEEKNVVKNGVLCDGISIHLPETKMENEKVQSVFGVIYMDTLEEMKEMENLSFEQVVERIIEVVWKNSPKLNDFPKNDKEVLKKITIGFQRTEYNSNMLKRKSDFDGIEEYLYIMTEDGKININDDFLKYFNVPVESAWRAAEENTKRDSIIFSMADFFKDVADVKNFIKIPLYVVTNKEMKYGASAIINKERLSDYCHEIDINKIVVIPSSIHEMLFLPWDEEIDERYMDEMIQELNDTLVSPIEQLGNKSYIMEV</sequence>
<evidence type="ECO:0000313" key="1">
    <source>
        <dbReference type="EMBL" id="MCG4767241.1"/>
    </source>
</evidence>
<dbReference type="RefSeq" id="WP_173829149.1">
    <property type="nucleotide sequence ID" value="NZ_JAAINI010000061.1"/>
</dbReference>
<accession>A0AAE3JU70</accession>
<dbReference type="AlphaFoldDB" id="A0AAE3JU70"/>
<name>A0AAE3JU70_9FIRM</name>
<proteinExistence type="predicted"/>
<organism evidence="1 2">
    <name type="scientific">Fusicatenibacter saccharivorans</name>
    <dbReference type="NCBI Taxonomy" id="1150298"/>
    <lineage>
        <taxon>Bacteria</taxon>
        <taxon>Bacillati</taxon>
        <taxon>Bacillota</taxon>
        <taxon>Clostridia</taxon>
        <taxon>Lachnospirales</taxon>
        <taxon>Lachnospiraceae</taxon>
        <taxon>Fusicatenibacter</taxon>
    </lineage>
</organism>
<reference evidence="1" key="1">
    <citation type="submission" date="2022-01" db="EMBL/GenBank/DDBJ databases">
        <title>Collection of gut derived symbiotic bacterial strains cultured from healthy donors.</title>
        <authorList>
            <person name="Lin H."/>
            <person name="Kohout C."/>
            <person name="Waligurski E."/>
            <person name="Pamer E.G."/>
        </authorList>
    </citation>
    <scope>NUCLEOTIDE SEQUENCE</scope>
    <source>
        <strain evidence="1">DFI.5.49</strain>
    </source>
</reference>
<dbReference type="Proteomes" id="UP001199915">
    <property type="component" value="Unassembled WGS sequence"/>
</dbReference>
<evidence type="ECO:0000313" key="2">
    <source>
        <dbReference type="Proteomes" id="UP001199915"/>
    </source>
</evidence>
<dbReference type="InterPro" id="IPR043743">
    <property type="entry name" value="DUF5688"/>
</dbReference>
<gene>
    <name evidence="1" type="ORF">L0N21_17315</name>
</gene>